<gene>
    <name evidence="2" type="ORF">FJT64_026973</name>
</gene>
<comment type="caution">
    <text evidence="2">The sequence shown here is derived from an EMBL/GenBank/DDBJ whole genome shotgun (WGS) entry which is preliminary data.</text>
</comment>
<feature type="region of interest" description="Disordered" evidence="1">
    <location>
        <begin position="24"/>
        <end position="47"/>
    </location>
</feature>
<accession>A0A6A4VX37</accession>
<keyword evidence="3" id="KW-1185">Reference proteome</keyword>
<evidence type="ECO:0000313" key="2">
    <source>
        <dbReference type="EMBL" id="KAF0300537.1"/>
    </source>
</evidence>
<protein>
    <submittedName>
        <fullName evidence="2">Uncharacterized protein</fullName>
    </submittedName>
</protein>
<dbReference type="EMBL" id="VIIS01001254">
    <property type="protein sequence ID" value="KAF0300537.1"/>
    <property type="molecule type" value="Genomic_DNA"/>
</dbReference>
<organism evidence="2 3">
    <name type="scientific">Amphibalanus amphitrite</name>
    <name type="common">Striped barnacle</name>
    <name type="synonym">Balanus amphitrite</name>
    <dbReference type="NCBI Taxonomy" id="1232801"/>
    <lineage>
        <taxon>Eukaryota</taxon>
        <taxon>Metazoa</taxon>
        <taxon>Ecdysozoa</taxon>
        <taxon>Arthropoda</taxon>
        <taxon>Crustacea</taxon>
        <taxon>Multicrustacea</taxon>
        <taxon>Cirripedia</taxon>
        <taxon>Thoracica</taxon>
        <taxon>Thoracicalcarea</taxon>
        <taxon>Balanomorpha</taxon>
        <taxon>Balanoidea</taxon>
        <taxon>Balanidae</taxon>
        <taxon>Amphibalaninae</taxon>
        <taxon>Amphibalanus</taxon>
    </lineage>
</organism>
<evidence type="ECO:0000313" key="3">
    <source>
        <dbReference type="Proteomes" id="UP000440578"/>
    </source>
</evidence>
<dbReference type="Proteomes" id="UP000440578">
    <property type="component" value="Unassembled WGS sequence"/>
</dbReference>
<reference evidence="2 3" key="1">
    <citation type="submission" date="2019-07" db="EMBL/GenBank/DDBJ databases">
        <title>Draft genome assembly of a fouling barnacle, Amphibalanus amphitrite (Darwin, 1854): The first reference genome for Thecostraca.</title>
        <authorList>
            <person name="Kim W."/>
        </authorList>
    </citation>
    <scope>NUCLEOTIDE SEQUENCE [LARGE SCALE GENOMIC DNA]</scope>
    <source>
        <strain evidence="2">SNU_AA5</strain>
        <tissue evidence="2">Soma without cirri and trophi</tissue>
    </source>
</reference>
<name>A0A6A4VX37_AMPAM</name>
<sequence length="150" mass="16525">MFVTSRHLEYFGCEGAKSVFKRQGIMPRRDSSHARKRKADELDDDPETQAELMFGPAGTELPVLSEITYNVKQNLTNMTEVLSLNGAQIKLNVKLSGNDIISGLKTLYRSGVVPKPYPKHIQKMASLGKSEVKVKVNCSPDVPSTASSND</sequence>
<dbReference type="AlphaFoldDB" id="A0A6A4VX37"/>
<dbReference type="OrthoDB" id="6393329at2759"/>
<proteinExistence type="predicted"/>
<evidence type="ECO:0000256" key="1">
    <source>
        <dbReference type="SAM" id="MobiDB-lite"/>
    </source>
</evidence>